<reference evidence="2 3" key="1">
    <citation type="submission" date="2019-09" db="EMBL/GenBank/DDBJ databases">
        <title>In-depth cultivation of the pig gut microbiome towards novel bacterial diversity and tailored functional studies.</title>
        <authorList>
            <person name="Wylensek D."/>
            <person name="Hitch T.C.A."/>
            <person name="Clavel T."/>
        </authorList>
    </citation>
    <scope>NUCLEOTIDE SEQUENCE [LARGE SCALE GENOMIC DNA]</scope>
    <source>
        <strain evidence="2 3">WCA3-693-APC-4?</strain>
    </source>
</reference>
<dbReference type="AlphaFoldDB" id="A0A6N7Y0Y7"/>
<protein>
    <recommendedName>
        <fullName evidence="4">DUF5640 domain-containing protein</fullName>
    </recommendedName>
</protein>
<dbReference type="Proteomes" id="UP000469523">
    <property type="component" value="Unassembled WGS sequence"/>
</dbReference>
<dbReference type="RefSeq" id="WP_154440809.1">
    <property type="nucleotide sequence ID" value="NZ_VUNQ01000025.1"/>
</dbReference>
<organism evidence="2 3">
    <name type="scientific">Tissierella pigra</name>
    <dbReference type="NCBI Taxonomy" id="2607614"/>
    <lineage>
        <taxon>Bacteria</taxon>
        <taxon>Bacillati</taxon>
        <taxon>Bacillota</taxon>
        <taxon>Tissierellia</taxon>
        <taxon>Tissierellales</taxon>
        <taxon>Tissierellaceae</taxon>
        <taxon>Tissierella</taxon>
    </lineage>
</organism>
<comment type="caution">
    <text evidence="2">The sequence shown here is derived from an EMBL/GenBank/DDBJ whole genome shotgun (WGS) entry which is preliminary data.</text>
</comment>
<evidence type="ECO:0000313" key="3">
    <source>
        <dbReference type="Proteomes" id="UP000469523"/>
    </source>
</evidence>
<accession>A0A6N7Y0Y7</accession>
<proteinExistence type="predicted"/>
<evidence type="ECO:0000256" key="1">
    <source>
        <dbReference type="SAM" id="SignalP"/>
    </source>
</evidence>
<name>A0A6N7Y0Y7_9FIRM</name>
<keyword evidence="3" id="KW-1185">Reference proteome</keyword>
<feature type="signal peptide" evidence="1">
    <location>
        <begin position="1"/>
        <end position="19"/>
    </location>
</feature>
<gene>
    <name evidence="2" type="ORF">FYJ83_11815</name>
</gene>
<feature type="chain" id="PRO_5026956026" description="DUF5640 domain-containing protein" evidence="1">
    <location>
        <begin position="20"/>
        <end position="114"/>
    </location>
</feature>
<evidence type="ECO:0008006" key="4">
    <source>
        <dbReference type="Google" id="ProtNLM"/>
    </source>
</evidence>
<keyword evidence="1" id="KW-0732">Signal</keyword>
<dbReference type="EMBL" id="VUNQ01000025">
    <property type="protein sequence ID" value="MSU02158.1"/>
    <property type="molecule type" value="Genomic_DNA"/>
</dbReference>
<dbReference type="PROSITE" id="PS51257">
    <property type="entry name" value="PROKAR_LIPOPROTEIN"/>
    <property type="match status" value="1"/>
</dbReference>
<sequence>MKKLLIFLLIILQLFTVMACSKKEDNILVGTWIDKDRDTLTLKENGEYESTHYYDKEGTWKVEEDVLIFKTLFDKEKEIKYKIEEKEKKIYLIFIEKDLIFGGDKETKFVKEIK</sequence>
<evidence type="ECO:0000313" key="2">
    <source>
        <dbReference type="EMBL" id="MSU02158.1"/>
    </source>
</evidence>